<protein>
    <submittedName>
        <fullName evidence="2">Peptidase family S41</fullName>
    </submittedName>
</protein>
<dbReference type="PROSITE" id="PS51257">
    <property type="entry name" value="PROKAR_LIPOPROTEIN"/>
    <property type="match status" value="1"/>
</dbReference>
<proteinExistence type="predicted"/>
<dbReference type="GO" id="GO:0006508">
    <property type="term" value="P:proteolysis"/>
    <property type="evidence" value="ECO:0007669"/>
    <property type="project" value="InterPro"/>
</dbReference>
<reference evidence="3" key="1">
    <citation type="submission" date="2016-10" db="EMBL/GenBank/DDBJ databases">
        <authorList>
            <person name="Varghese N."/>
            <person name="Submissions S."/>
        </authorList>
    </citation>
    <scope>NUCLEOTIDE SEQUENCE [LARGE SCALE GENOMIC DNA]</scope>
    <source>
        <strain evidence="3">DSM 24729</strain>
    </source>
</reference>
<dbReference type="Gene3D" id="3.30.750.44">
    <property type="match status" value="1"/>
</dbReference>
<evidence type="ECO:0000313" key="2">
    <source>
        <dbReference type="EMBL" id="SDE75687.1"/>
    </source>
</evidence>
<dbReference type="SUPFAM" id="SSF52096">
    <property type="entry name" value="ClpP/crotonase"/>
    <property type="match status" value="1"/>
</dbReference>
<dbReference type="SMART" id="SM00245">
    <property type="entry name" value="TSPc"/>
    <property type="match status" value="1"/>
</dbReference>
<keyword evidence="3" id="KW-1185">Reference proteome</keyword>
<evidence type="ECO:0000313" key="3">
    <source>
        <dbReference type="Proteomes" id="UP000182114"/>
    </source>
</evidence>
<name>A0A1G7FIN5_9FLAO</name>
<evidence type="ECO:0000259" key="1">
    <source>
        <dbReference type="SMART" id="SM00245"/>
    </source>
</evidence>
<dbReference type="Gene3D" id="3.90.226.10">
    <property type="entry name" value="2-enoyl-CoA Hydratase, Chain A, domain 1"/>
    <property type="match status" value="1"/>
</dbReference>
<organism evidence="2 3">
    <name type="scientific">Cellulophaga baltica</name>
    <dbReference type="NCBI Taxonomy" id="76594"/>
    <lineage>
        <taxon>Bacteria</taxon>
        <taxon>Pseudomonadati</taxon>
        <taxon>Bacteroidota</taxon>
        <taxon>Flavobacteriia</taxon>
        <taxon>Flavobacteriales</taxon>
        <taxon>Flavobacteriaceae</taxon>
        <taxon>Cellulophaga</taxon>
    </lineage>
</organism>
<dbReference type="PANTHER" id="PTHR11261:SF3">
    <property type="entry name" value="RETINOL-BINDING PROTEIN 3"/>
    <property type="match status" value="1"/>
</dbReference>
<sequence>MRTNNILFSILLFLILLIGCKPNKEENNSIEGIWESIGYGEILKIDANSYKYFDITDFSCLPAKEGNISEATNSMQVSNDTLIIKRGFSKYRYVRIKKLPDFCNQNSKDKNDISYNFEVFANTYKNHYAYFDLNKIVWGSLYINSKNKINSKSTEVDLYLVLEDMIEKLKDNHGSIEPTDEVYGLAENQIQSELAEEKTEELKEYGDFEISGIVADYYLQEDLTKDTWLMKWGKMENNVGYIQIKAMFLYADFNLDDSLVKENGFVSTYMDAFDSLNYEQQISKEVAGISKLMDTIMQDLKHTRHIIIDVRFNGGGQDVVALEILRRFNADKKQIAIKKARHINSYTIKTPIYLEPAKTPYTKPVYLLTSQQSASATDMMALGSMELNNLKRIGSHTNGAISDALQKTLPNGWYFSLSNEVYTDNNDKCYENIGVPVHYELNYPDDRQTFFRSIANDLEKDKRKILNAINELQSE</sequence>
<dbReference type="InterPro" id="IPR005151">
    <property type="entry name" value="Tail-specific_protease"/>
</dbReference>
<dbReference type="Proteomes" id="UP000182114">
    <property type="component" value="Unassembled WGS sequence"/>
</dbReference>
<dbReference type="GO" id="GO:0008236">
    <property type="term" value="F:serine-type peptidase activity"/>
    <property type="evidence" value="ECO:0007669"/>
    <property type="project" value="InterPro"/>
</dbReference>
<dbReference type="CDD" id="cd07563">
    <property type="entry name" value="Peptidase_S41_IRBP"/>
    <property type="match status" value="1"/>
</dbReference>
<gene>
    <name evidence="2" type="ORF">SAMN04487992_103287</name>
</gene>
<accession>A0A1G7FIN5</accession>
<feature type="domain" description="Tail specific protease" evidence="1">
    <location>
        <begin position="252"/>
        <end position="442"/>
    </location>
</feature>
<dbReference type="EMBL" id="FNBD01000003">
    <property type="protein sequence ID" value="SDE75687.1"/>
    <property type="molecule type" value="Genomic_DNA"/>
</dbReference>
<dbReference type="RefSeq" id="WP_074537860.1">
    <property type="nucleotide sequence ID" value="NZ_FNBD01000003.1"/>
</dbReference>
<dbReference type="PANTHER" id="PTHR11261">
    <property type="entry name" value="INTERPHOTORECEPTOR RETINOID-BINDING PROTEIN"/>
    <property type="match status" value="1"/>
</dbReference>
<dbReference type="AlphaFoldDB" id="A0A1G7FIN5"/>
<dbReference type="Pfam" id="PF03572">
    <property type="entry name" value="Peptidase_S41"/>
    <property type="match status" value="1"/>
</dbReference>
<dbReference type="InterPro" id="IPR029045">
    <property type="entry name" value="ClpP/crotonase-like_dom_sf"/>
</dbReference>